<organism evidence="2 3">
    <name type="scientific">Plectus sambesii</name>
    <dbReference type="NCBI Taxonomy" id="2011161"/>
    <lineage>
        <taxon>Eukaryota</taxon>
        <taxon>Metazoa</taxon>
        <taxon>Ecdysozoa</taxon>
        <taxon>Nematoda</taxon>
        <taxon>Chromadorea</taxon>
        <taxon>Plectida</taxon>
        <taxon>Plectina</taxon>
        <taxon>Plectoidea</taxon>
        <taxon>Plectidae</taxon>
        <taxon>Plectus</taxon>
    </lineage>
</organism>
<dbReference type="Proteomes" id="UP000887566">
    <property type="component" value="Unplaced"/>
</dbReference>
<dbReference type="WBParaSite" id="PSAMB.scaffold112size77602.g2063.t1">
    <property type="protein sequence ID" value="PSAMB.scaffold112size77602.g2063.t1"/>
    <property type="gene ID" value="PSAMB.scaffold112size77602.g2063"/>
</dbReference>
<keyword evidence="2" id="KW-1185">Reference proteome</keyword>
<feature type="compositionally biased region" description="Basic and acidic residues" evidence="1">
    <location>
        <begin position="54"/>
        <end position="66"/>
    </location>
</feature>
<feature type="region of interest" description="Disordered" evidence="1">
    <location>
        <begin position="1"/>
        <end position="122"/>
    </location>
</feature>
<evidence type="ECO:0000313" key="3">
    <source>
        <dbReference type="WBParaSite" id="PSAMB.scaffold112size77602.g2063.t1"/>
    </source>
</evidence>
<dbReference type="AlphaFoldDB" id="A0A914UNM0"/>
<reference evidence="3" key="1">
    <citation type="submission" date="2022-11" db="UniProtKB">
        <authorList>
            <consortium name="WormBaseParasite"/>
        </authorList>
    </citation>
    <scope>IDENTIFICATION</scope>
</reference>
<accession>A0A914UNM0</accession>
<sequence length="175" mass="19339">MQPKTIMLIAEEDSIDETAPITGTVGSSAARPPPPPPPSIFSRRPTSVKSAKVTFRDSKPTAERYRSRSLRRHGTEPNMLKGRSPDLPTVRSDLLSHYLRVPGGTGRSGRTSPSIISMQSEPESCLDSMDMRYIVNDSDGEDQVLSESSLFVASSLLRTWSNEQNDWRACSFPLE</sequence>
<protein>
    <submittedName>
        <fullName evidence="3">Uncharacterized protein</fullName>
    </submittedName>
</protein>
<evidence type="ECO:0000313" key="2">
    <source>
        <dbReference type="Proteomes" id="UP000887566"/>
    </source>
</evidence>
<evidence type="ECO:0000256" key="1">
    <source>
        <dbReference type="SAM" id="MobiDB-lite"/>
    </source>
</evidence>
<name>A0A914UNM0_9BILA</name>
<proteinExistence type="predicted"/>